<feature type="region of interest" description="Disordered" evidence="1">
    <location>
        <begin position="30"/>
        <end position="89"/>
    </location>
</feature>
<protein>
    <recommendedName>
        <fullName evidence="2">Large ribosomal subunit protein mL59 domain-containing protein</fullName>
    </recommendedName>
</protein>
<dbReference type="STRING" id="436010.A0A165ZK53"/>
<reference evidence="3 4" key="1">
    <citation type="journal article" date="2016" name="Mol. Biol. Evol.">
        <title>Comparative Genomics of Early-Diverging Mushroom-Forming Fungi Provides Insights into the Origins of Lignocellulose Decay Capabilities.</title>
        <authorList>
            <person name="Nagy L.G."/>
            <person name="Riley R."/>
            <person name="Tritt A."/>
            <person name="Adam C."/>
            <person name="Daum C."/>
            <person name="Floudas D."/>
            <person name="Sun H."/>
            <person name="Yadav J.S."/>
            <person name="Pangilinan J."/>
            <person name="Larsson K.H."/>
            <person name="Matsuura K."/>
            <person name="Barry K."/>
            <person name="Labutti K."/>
            <person name="Kuo R."/>
            <person name="Ohm R.A."/>
            <person name="Bhattacharya S.S."/>
            <person name="Shirouzu T."/>
            <person name="Yoshinaga Y."/>
            <person name="Martin F.M."/>
            <person name="Grigoriev I.V."/>
            <person name="Hibbett D.S."/>
        </authorList>
    </citation>
    <scope>NUCLEOTIDE SEQUENCE [LARGE SCALE GENOMIC DNA]</scope>
    <source>
        <strain evidence="3 4">CBS 109695</strain>
    </source>
</reference>
<dbReference type="GO" id="GO:0005762">
    <property type="term" value="C:mitochondrial large ribosomal subunit"/>
    <property type="evidence" value="ECO:0007669"/>
    <property type="project" value="InterPro"/>
</dbReference>
<evidence type="ECO:0000259" key="2">
    <source>
        <dbReference type="Pfam" id="PF18126"/>
    </source>
</evidence>
<dbReference type="Pfam" id="PF18126">
    <property type="entry name" value="Mitoc_mL59"/>
    <property type="match status" value="1"/>
</dbReference>
<evidence type="ECO:0000256" key="1">
    <source>
        <dbReference type="SAM" id="MobiDB-lite"/>
    </source>
</evidence>
<feature type="compositionally biased region" description="Low complexity" evidence="1">
    <location>
        <begin position="40"/>
        <end position="73"/>
    </location>
</feature>
<dbReference type="GO" id="GO:0003735">
    <property type="term" value="F:structural constituent of ribosome"/>
    <property type="evidence" value="ECO:0007669"/>
    <property type="project" value="InterPro"/>
</dbReference>
<dbReference type="Proteomes" id="UP000076532">
    <property type="component" value="Unassembled WGS sequence"/>
</dbReference>
<feature type="domain" description="Large ribosomal subunit protein mL59" evidence="2">
    <location>
        <begin position="43"/>
        <end position="215"/>
    </location>
</feature>
<gene>
    <name evidence="3" type="ORF">FIBSPDRAFT_922277</name>
</gene>
<dbReference type="EMBL" id="KV417675">
    <property type="protein sequence ID" value="KZP10674.1"/>
    <property type="molecule type" value="Genomic_DNA"/>
</dbReference>
<name>A0A165ZK53_9AGAM</name>
<evidence type="ECO:0000313" key="3">
    <source>
        <dbReference type="EMBL" id="KZP10674.1"/>
    </source>
</evidence>
<organism evidence="3 4">
    <name type="scientific">Athelia psychrophila</name>
    <dbReference type="NCBI Taxonomy" id="1759441"/>
    <lineage>
        <taxon>Eukaryota</taxon>
        <taxon>Fungi</taxon>
        <taxon>Dikarya</taxon>
        <taxon>Basidiomycota</taxon>
        <taxon>Agaricomycotina</taxon>
        <taxon>Agaricomycetes</taxon>
        <taxon>Agaricomycetidae</taxon>
        <taxon>Atheliales</taxon>
        <taxon>Atheliaceae</taxon>
        <taxon>Athelia</taxon>
    </lineage>
</organism>
<evidence type="ECO:0000313" key="4">
    <source>
        <dbReference type="Proteomes" id="UP000076532"/>
    </source>
</evidence>
<keyword evidence="4" id="KW-1185">Reference proteome</keyword>
<dbReference type="PANTHER" id="PTHR28041:SF1">
    <property type="entry name" value="LARGE RIBOSOMAL SUBUNIT PROTEIN ML59"/>
    <property type="match status" value="1"/>
</dbReference>
<accession>A0A165ZK53</accession>
<dbReference type="InterPro" id="IPR037507">
    <property type="entry name" value="Ribosomal_mL59"/>
</dbReference>
<dbReference type="InterPro" id="IPR040922">
    <property type="entry name" value="Ribosomal_mL59_dom"/>
</dbReference>
<dbReference type="PANTHER" id="PTHR28041">
    <property type="entry name" value="54S RIBOSOMAL PROTEIN L25, MITOCHONDRIAL"/>
    <property type="match status" value="1"/>
</dbReference>
<dbReference type="AlphaFoldDB" id="A0A165ZK53"/>
<proteinExistence type="predicted"/>
<dbReference type="OrthoDB" id="18529at2759"/>
<sequence>MPALSPAGLALQAVKNFRLKEIRAPRFKVLTPYRAPTPKPASSTLKSKSKSGQSQSAETATPAPALPSAADATVKAHGQPNPFLPRFNTKTGRWAPAKYSLRAQAELIKKAKLSNTVQLLPPGPKMDELDILAHVNAAQIGPSRYIRRARWAKDEAVKWEGSPKPKVAGAEIGNRLYAGKKRMFKGHKWERTKEKLEVRRAMLLKDMKKRIIRFKGYYHRRRPDPLGPAKVAKAAKLPF</sequence>